<sequence length="276" mass="31452">MKKILLALLLIFAMLLSACGVVKYKFKDGIMYENGKEATGTFEYNAGKYKVKANFKNGLLDGVLEKYYLDGNIMVKGTYTNREIIEEKVYYENGQLMSVFSNDKNLKLYYDDGQLIMTSNRKTGETVIYHENGNPLMVIRNIESALYNENNEMLFKVKNEELIEIGATLKKLEDGSFEYIKNNKVIAKITADEESVSYLYSTGETLMKSNDDTKVVEIFFKNGNTFFKGDGNKFTFNYKDGKPLCELEGNVAKVYDSNGNNIINNFDIITNIKKVN</sequence>
<dbReference type="SUPFAM" id="SSF82185">
    <property type="entry name" value="Histone H3 K4-specific methyltransferase SET7/9 N-terminal domain"/>
    <property type="match status" value="1"/>
</dbReference>
<protein>
    <submittedName>
        <fullName evidence="1">Cytoplasmic protein</fullName>
    </submittedName>
</protein>
<dbReference type="Pfam" id="PF07661">
    <property type="entry name" value="MORN_2"/>
    <property type="match status" value="2"/>
</dbReference>
<organism evidence="1">
    <name type="scientific">Fusobacterium animalis</name>
    <dbReference type="NCBI Taxonomy" id="76859"/>
    <lineage>
        <taxon>Bacteria</taxon>
        <taxon>Fusobacteriati</taxon>
        <taxon>Fusobacteriota</taxon>
        <taxon>Fusobacteriia</taxon>
        <taxon>Fusobacteriales</taxon>
        <taxon>Fusobacteriaceae</taxon>
        <taxon>Fusobacterium</taxon>
    </lineage>
</organism>
<evidence type="ECO:0000313" key="1">
    <source>
        <dbReference type="EMBL" id="ALF17217.1"/>
    </source>
</evidence>
<proteinExistence type="predicted"/>
<dbReference type="PROSITE" id="PS51257">
    <property type="entry name" value="PROKAR_LIPOPROTEIN"/>
    <property type="match status" value="1"/>
</dbReference>
<dbReference type="PATRIC" id="fig|76859.3.peg.611"/>
<dbReference type="OrthoDB" id="9785122at2"/>
<dbReference type="Proteomes" id="UP000063147">
    <property type="component" value="Chromosome"/>
</dbReference>
<gene>
    <name evidence="1" type="ORF">RN98_03105</name>
</gene>
<dbReference type="InterPro" id="IPR011652">
    <property type="entry name" value="MORN_2"/>
</dbReference>
<dbReference type="Gene3D" id="3.90.930.1">
    <property type="match status" value="1"/>
</dbReference>
<dbReference type="InterPro" id="IPR018247">
    <property type="entry name" value="EF_Hand_1_Ca_BS"/>
</dbReference>
<evidence type="ECO:0000313" key="2">
    <source>
        <dbReference type="Proteomes" id="UP000063147"/>
    </source>
</evidence>
<accession>A0A0M4RVR4</accession>
<name>A0A0M4RVR4_9FUSO</name>
<dbReference type="AlphaFoldDB" id="A0A0M4RVR4"/>
<dbReference type="PROSITE" id="PS00018">
    <property type="entry name" value="EF_HAND_1"/>
    <property type="match status" value="1"/>
</dbReference>
<dbReference type="RefSeq" id="WP_060675823.1">
    <property type="nucleotide sequence ID" value="NZ_CP012713.1"/>
</dbReference>
<reference evidence="1 2" key="1">
    <citation type="submission" date="2015-09" db="EMBL/GenBank/DDBJ databases">
        <authorList>
            <person name="Jackson K.R."/>
            <person name="Lunt B.L."/>
            <person name="Fisher J.N.B."/>
            <person name="Gardner A.V."/>
            <person name="Bailey M.E."/>
            <person name="Deus L.M."/>
            <person name="Earl A.S."/>
            <person name="Gibby P.D."/>
            <person name="Hartmann K.A."/>
            <person name="Liu J.E."/>
            <person name="Manci A.M."/>
            <person name="Nielsen D.A."/>
            <person name="Solomon M.B."/>
            <person name="Breakwell D.P."/>
            <person name="Burnett S.H."/>
            <person name="Grose J.H."/>
        </authorList>
    </citation>
    <scope>NUCLEOTIDE SEQUENCE [LARGE SCALE GENOMIC DNA]</scope>
    <source>
        <strain evidence="1 2">KCOM 1279</strain>
    </source>
</reference>
<dbReference type="EMBL" id="CP012713">
    <property type="protein sequence ID" value="ALF17217.1"/>
    <property type="molecule type" value="Genomic_DNA"/>
</dbReference>